<name>A0A5B7G5U5_PORTR</name>
<keyword evidence="3" id="KW-1185">Reference proteome</keyword>
<evidence type="ECO:0000256" key="1">
    <source>
        <dbReference type="SAM" id="MobiDB-lite"/>
    </source>
</evidence>
<proteinExistence type="predicted"/>
<feature type="compositionally biased region" description="Pro residues" evidence="1">
    <location>
        <begin position="35"/>
        <end position="45"/>
    </location>
</feature>
<comment type="caution">
    <text evidence="2">The sequence shown here is derived from an EMBL/GenBank/DDBJ whole genome shotgun (WGS) entry which is preliminary data.</text>
</comment>
<protein>
    <submittedName>
        <fullName evidence="2">Uncharacterized protein</fullName>
    </submittedName>
</protein>
<evidence type="ECO:0000313" key="2">
    <source>
        <dbReference type="EMBL" id="MPC52967.1"/>
    </source>
</evidence>
<sequence length="83" mass="8227">MATRSPGPITSGLGGGYYCYPPLPSLPSLPSLHPARPPTTRPPPAAAATSTHSASLLFPCYISGRGGGRGAWAGVLGGGGPWA</sequence>
<dbReference type="AlphaFoldDB" id="A0A5B7G5U5"/>
<evidence type="ECO:0000313" key="3">
    <source>
        <dbReference type="Proteomes" id="UP000324222"/>
    </source>
</evidence>
<organism evidence="2 3">
    <name type="scientific">Portunus trituberculatus</name>
    <name type="common">Swimming crab</name>
    <name type="synonym">Neptunus trituberculatus</name>
    <dbReference type="NCBI Taxonomy" id="210409"/>
    <lineage>
        <taxon>Eukaryota</taxon>
        <taxon>Metazoa</taxon>
        <taxon>Ecdysozoa</taxon>
        <taxon>Arthropoda</taxon>
        <taxon>Crustacea</taxon>
        <taxon>Multicrustacea</taxon>
        <taxon>Malacostraca</taxon>
        <taxon>Eumalacostraca</taxon>
        <taxon>Eucarida</taxon>
        <taxon>Decapoda</taxon>
        <taxon>Pleocyemata</taxon>
        <taxon>Brachyura</taxon>
        <taxon>Eubrachyura</taxon>
        <taxon>Portunoidea</taxon>
        <taxon>Portunidae</taxon>
        <taxon>Portuninae</taxon>
        <taxon>Portunus</taxon>
    </lineage>
</organism>
<feature type="region of interest" description="Disordered" evidence="1">
    <location>
        <begin position="29"/>
        <end position="50"/>
    </location>
</feature>
<dbReference type="Proteomes" id="UP000324222">
    <property type="component" value="Unassembled WGS sequence"/>
</dbReference>
<gene>
    <name evidence="2" type="ORF">E2C01_046849</name>
</gene>
<accession>A0A5B7G5U5</accession>
<reference evidence="2 3" key="1">
    <citation type="submission" date="2019-05" db="EMBL/GenBank/DDBJ databases">
        <title>Another draft genome of Portunus trituberculatus and its Hox gene families provides insights of decapod evolution.</title>
        <authorList>
            <person name="Jeong J.-H."/>
            <person name="Song I."/>
            <person name="Kim S."/>
            <person name="Choi T."/>
            <person name="Kim D."/>
            <person name="Ryu S."/>
            <person name="Kim W."/>
        </authorList>
    </citation>
    <scope>NUCLEOTIDE SEQUENCE [LARGE SCALE GENOMIC DNA]</scope>
    <source>
        <tissue evidence="2">Muscle</tissue>
    </source>
</reference>
<dbReference type="EMBL" id="VSRR010011292">
    <property type="protein sequence ID" value="MPC52967.1"/>
    <property type="molecule type" value="Genomic_DNA"/>
</dbReference>